<dbReference type="STRING" id="1379870.SD10_02530"/>
<dbReference type="AlphaFoldDB" id="A0A0E3V581"/>
<keyword evidence="3" id="KW-1185">Reference proteome</keyword>
<name>A0A0E3V581_9BACT</name>
<organism evidence="2 3">
    <name type="scientific">Spirosoma radiotolerans</name>
    <dbReference type="NCBI Taxonomy" id="1379870"/>
    <lineage>
        <taxon>Bacteria</taxon>
        <taxon>Pseudomonadati</taxon>
        <taxon>Bacteroidota</taxon>
        <taxon>Cytophagia</taxon>
        <taxon>Cytophagales</taxon>
        <taxon>Cytophagaceae</taxon>
        <taxon>Spirosoma</taxon>
    </lineage>
</organism>
<dbReference type="PATRIC" id="fig|1379870.5.peg.562"/>
<dbReference type="RefSeq" id="WP_046375542.1">
    <property type="nucleotide sequence ID" value="NZ_CP010429.1"/>
</dbReference>
<dbReference type="KEGG" id="srd:SD10_02530"/>
<protein>
    <recommendedName>
        <fullName evidence="1">BioF2-like acetyltransferase domain-containing protein</fullName>
    </recommendedName>
</protein>
<dbReference type="SUPFAM" id="SSF55729">
    <property type="entry name" value="Acyl-CoA N-acyltransferases (Nat)"/>
    <property type="match status" value="1"/>
</dbReference>
<dbReference type="Proteomes" id="UP000033054">
    <property type="component" value="Chromosome"/>
</dbReference>
<reference evidence="2 3" key="1">
    <citation type="journal article" date="2014" name="Curr. Microbiol.">
        <title>Spirosoma radiotolerans sp. nov., a gamma-radiation-resistant bacterium isolated from gamma ray-irradiated soil.</title>
        <authorList>
            <person name="Lee J.J."/>
            <person name="Srinivasan S."/>
            <person name="Lim S."/>
            <person name="Joe M."/>
            <person name="Im S."/>
            <person name="Bae S.I."/>
            <person name="Park K.R."/>
            <person name="Han J.H."/>
            <person name="Park S.H."/>
            <person name="Joo B.M."/>
            <person name="Park S.J."/>
            <person name="Kim M.K."/>
        </authorList>
    </citation>
    <scope>NUCLEOTIDE SEQUENCE [LARGE SCALE GENOMIC DNA]</scope>
    <source>
        <strain evidence="2 3">DG5A</strain>
    </source>
</reference>
<evidence type="ECO:0000259" key="1">
    <source>
        <dbReference type="Pfam" id="PF13480"/>
    </source>
</evidence>
<dbReference type="OrthoDB" id="9786422at2"/>
<proteinExistence type="predicted"/>
<dbReference type="EMBL" id="CP010429">
    <property type="protein sequence ID" value="AKD53947.1"/>
    <property type="molecule type" value="Genomic_DNA"/>
</dbReference>
<evidence type="ECO:0000313" key="3">
    <source>
        <dbReference type="Proteomes" id="UP000033054"/>
    </source>
</evidence>
<feature type="domain" description="BioF2-like acetyltransferase" evidence="1">
    <location>
        <begin position="162"/>
        <end position="283"/>
    </location>
</feature>
<dbReference type="Gene3D" id="3.40.630.30">
    <property type="match status" value="1"/>
</dbReference>
<accession>A0A0E3V581</accession>
<dbReference type="InterPro" id="IPR016181">
    <property type="entry name" value="Acyl_CoA_acyltransferase"/>
</dbReference>
<dbReference type="HOGENOM" id="CLU_071050_0_0_10"/>
<sequence length="315" mass="35901">MANYVFLHQQNPTPSDVLPFYEPGFFFNEYAHLRQQAENFILLSAVNQETQQTEARCAFFIQADEACSPAAAPFGSIEFSETLPDAVLDKFLFELTAAARNEGVKKLRIVSYPHCYAQQQAARLMNRLSAHNFVQQSAHPTYYLPIGRHSFDDRIVPAECRRLQRCRRTGLQFNQWASTDVAEVVDFIQETRQQKGYPMAVSSRRVTKLCQQFPDQFVAFAVTDGPRLAAVTITVRVRHDILYNFLPASHPDYQTLSPMVMLIDGLFDYCKKTAIRLLDLGVSLDANKQPKPGLIRFKRNLGAQESPKQVFEKIL</sequence>
<evidence type="ECO:0000313" key="2">
    <source>
        <dbReference type="EMBL" id="AKD53947.1"/>
    </source>
</evidence>
<dbReference type="Pfam" id="PF13480">
    <property type="entry name" value="Acetyltransf_6"/>
    <property type="match status" value="1"/>
</dbReference>
<dbReference type="InterPro" id="IPR038740">
    <property type="entry name" value="BioF2-like_GNAT_dom"/>
</dbReference>
<gene>
    <name evidence="2" type="ORF">SD10_02530</name>
</gene>